<accession>A0A067LPJ6</accession>
<evidence type="ECO:0000313" key="1">
    <source>
        <dbReference type="EMBL" id="KDP46800.1"/>
    </source>
</evidence>
<protein>
    <submittedName>
        <fullName evidence="1">Uncharacterized protein</fullName>
    </submittedName>
</protein>
<organism evidence="1 2">
    <name type="scientific">Jatropha curcas</name>
    <name type="common">Barbados nut</name>
    <dbReference type="NCBI Taxonomy" id="180498"/>
    <lineage>
        <taxon>Eukaryota</taxon>
        <taxon>Viridiplantae</taxon>
        <taxon>Streptophyta</taxon>
        <taxon>Embryophyta</taxon>
        <taxon>Tracheophyta</taxon>
        <taxon>Spermatophyta</taxon>
        <taxon>Magnoliopsida</taxon>
        <taxon>eudicotyledons</taxon>
        <taxon>Gunneridae</taxon>
        <taxon>Pentapetalae</taxon>
        <taxon>rosids</taxon>
        <taxon>fabids</taxon>
        <taxon>Malpighiales</taxon>
        <taxon>Euphorbiaceae</taxon>
        <taxon>Crotonoideae</taxon>
        <taxon>Jatropheae</taxon>
        <taxon>Jatropha</taxon>
    </lineage>
</organism>
<gene>
    <name evidence="1" type="ORF">JCGZ_11171</name>
</gene>
<proteinExistence type="predicted"/>
<dbReference type="AlphaFoldDB" id="A0A067LPJ6"/>
<dbReference type="Proteomes" id="UP000027138">
    <property type="component" value="Unassembled WGS sequence"/>
</dbReference>
<sequence>MYYLGERVYEWELGAAQKRVTHGVPYFMMVTREIKGKMISMVRWGTTATDHLADFVPCAYVARTQLLIRVPPSADGEPALEEEAVAGGHPFYMLYHGSSRVASASEGDPTSRG</sequence>
<reference evidence="1 2" key="1">
    <citation type="journal article" date="2014" name="PLoS ONE">
        <title>Global Analysis of Gene Expression Profiles in Physic Nut (Jatropha curcas L.) Seedlings Exposed to Salt Stress.</title>
        <authorList>
            <person name="Zhang L."/>
            <person name="Zhang C."/>
            <person name="Wu P."/>
            <person name="Chen Y."/>
            <person name="Li M."/>
            <person name="Jiang H."/>
            <person name="Wu G."/>
        </authorList>
    </citation>
    <scope>NUCLEOTIDE SEQUENCE [LARGE SCALE GENOMIC DNA]</scope>
    <source>
        <strain evidence="2">cv. GZQX0401</strain>
        <tissue evidence="1">Young leaves</tissue>
    </source>
</reference>
<keyword evidence="2" id="KW-1185">Reference proteome</keyword>
<name>A0A067LPJ6_JATCU</name>
<evidence type="ECO:0000313" key="2">
    <source>
        <dbReference type="Proteomes" id="UP000027138"/>
    </source>
</evidence>
<dbReference type="EMBL" id="KK914208">
    <property type="protein sequence ID" value="KDP46800.1"/>
    <property type="molecule type" value="Genomic_DNA"/>
</dbReference>